<dbReference type="EnsemblMetazoa" id="GPAI026150-RA">
    <property type="protein sequence ID" value="GPAI026150-PA"/>
    <property type="gene ID" value="GPAI026150"/>
</dbReference>
<evidence type="ECO:0000313" key="1">
    <source>
        <dbReference type="EnsemblMetazoa" id="GPAI026150-PA"/>
    </source>
</evidence>
<dbReference type="AlphaFoldDB" id="A0A1A9ZVB2"/>
<dbReference type="Proteomes" id="UP000092445">
    <property type="component" value="Unassembled WGS sequence"/>
</dbReference>
<evidence type="ECO:0000313" key="2">
    <source>
        <dbReference type="Proteomes" id="UP000092445"/>
    </source>
</evidence>
<accession>A0A1A9ZVB2</accession>
<proteinExistence type="predicted"/>
<name>A0A1A9ZVB2_GLOPL</name>
<reference evidence="2" key="1">
    <citation type="submission" date="2014-03" db="EMBL/GenBank/DDBJ databases">
        <authorList>
            <person name="Aksoy S."/>
            <person name="Warren W."/>
            <person name="Wilson R.K."/>
        </authorList>
    </citation>
    <scope>NUCLEOTIDE SEQUENCE [LARGE SCALE GENOMIC DNA]</scope>
    <source>
        <strain evidence="2">IAEA</strain>
    </source>
</reference>
<organism evidence="1 2">
    <name type="scientific">Glossina pallidipes</name>
    <name type="common">Tsetse fly</name>
    <dbReference type="NCBI Taxonomy" id="7398"/>
    <lineage>
        <taxon>Eukaryota</taxon>
        <taxon>Metazoa</taxon>
        <taxon>Ecdysozoa</taxon>
        <taxon>Arthropoda</taxon>
        <taxon>Hexapoda</taxon>
        <taxon>Insecta</taxon>
        <taxon>Pterygota</taxon>
        <taxon>Neoptera</taxon>
        <taxon>Endopterygota</taxon>
        <taxon>Diptera</taxon>
        <taxon>Brachycera</taxon>
        <taxon>Muscomorpha</taxon>
        <taxon>Hippoboscoidea</taxon>
        <taxon>Glossinidae</taxon>
        <taxon>Glossina</taxon>
    </lineage>
</organism>
<reference evidence="1" key="2">
    <citation type="submission" date="2020-05" db="UniProtKB">
        <authorList>
            <consortium name="EnsemblMetazoa"/>
        </authorList>
    </citation>
    <scope>IDENTIFICATION</scope>
    <source>
        <strain evidence="1">IAEA</strain>
    </source>
</reference>
<protein>
    <submittedName>
        <fullName evidence="1">Uncharacterized protein</fullName>
    </submittedName>
</protein>
<sequence>MADTCETTVTMIERFTTSILADLGKSSIFKVNCTIRTKGASSKILVPATRVFLTLIVPRRDFSFTITSLLELNFTSYDGFSECKETGVVYTDFSKPSKLSVHCPAIASLIGVILLANANPIY</sequence>
<keyword evidence="2" id="KW-1185">Reference proteome</keyword>
<dbReference type="VEuPathDB" id="VectorBase:GPAI026150"/>